<dbReference type="EMBL" id="NBIV01000008">
    <property type="protein sequence ID" value="PXF49135.1"/>
    <property type="molecule type" value="Genomic_DNA"/>
</dbReference>
<reference evidence="2 3" key="1">
    <citation type="journal article" date="2018" name="Mol. Biol. Evol.">
        <title>Analysis of the draft genome of the red seaweed Gracilariopsis chorda provides insights into genome size evolution in Rhodophyta.</title>
        <authorList>
            <person name="Lee J."/>
            <person name="Yang E.C."/>
            <person name="Graf L."/>
            <person name="Yang J.H."/>
            <person name="Qiu H."/>
            <person name="Zel Zion U."/>
            <person name="Chan C.X."/>
            <person name="Stephens T.G."/>
            <person name="Weber A.P.M."/>
            <person name="Boo G.H."/>
            <person name="Boo S.M."/>
            <person name="Kim K.M."/>
            <person name="Shin Y."/>
            <person name="Jung M."/>
            <person name="Lee S.J."/>
            <person name="Yim H.S."/>
            <person name="Lee J.H."/>
            <person name="Bhattacharya D."/>
            <person name="Yoon H.S."/>
        </authorList>
    </citation>
    <scope>NUCLEOTIDE SEQUENCE [LARGE SCALE GENOMIC DNA]</scope>
    <source>
        <strain evidence="2 3">SKKU-2015</strain>
        <tissue evidence="2">Whole body</tissue>
    </source>
</reference>
<dbReference type="InterPro" id="IPR029062">
    <property type="entry name" value="Class_I_gatase-like"/>
</dbReference>
<dbReference type="Proteomes" id="UP000247409">
    <property type="component" value="Unassembled WGS sequence"/>
</dbReference>
<accession>A0A2V3J419</accession>
<keyword evidence="3" id="KW-1185">Reference proteome</keyword>
<dbReference type="GO" id="GO:0016874">
    <property type="term" value="F:ligase activity"/>
    <property type="evidence" value="ECO:0007669"/>
    <property type="project" value="UniProtKB-KW"/>
</dbReference>
<dbReference type="Pfam" id="PF09825">
    <property type="entry name" value="BPL_N"/>
    <property type="match status" value="1"/>
</dbReference>
<sequence length="245" mass="26895">MTRHVYIYNDEGSSEESVQGWVQALSQEAHHRHEQITLSNADELPHHLTRQSAQRTTLLMPGGFDSGFQRRIKPQTISLIRSLVSAGATYLASCAGAYFASSKCVFEPHDSLLRVVEERPLRLFPQAAFGAIRPHFAYNSEAGATLERIQVCYDGNSFPAALYCNGAPAWDIARDGDYDEQVVARYEEAVLRRHGLANESPAAVVAAPFGSGVAVLSGVHAELPMGGELGRRELLHVLLRAARLR</sequence>
<organism evidence="2 3">
    <name type="scientific">Gracilariopsis chorda</name>
    <dbReference type="NCBI Taxonomy" id="448386"/>
    <lineage>
        <taxon>Eukaryota</taxon>
        <taxon>Rhodophyta</taxon>
        <taxon>Florideophyceae</taxon>
        <taxon>Rhodymeniophycidae</taxon>
        <taxon>Gracilariales</taxon>
        <taxon>Gracilariaceae</taxon>
        <taxon>Gracilariopsis</taxon>
    </lineage>
</organism>
<evidence type="ECO:0000313" key="3">
    <source>
        <dbReference type="Proteomes" id="UP000247409"/>
    </source>
</evidence>
<proteinExistence type="predicted"/>
<dbReference type="InterPro" id="IPR019197">
    <property type="entry name" value="Biotin-prot_ligase_N"/>
</dbReference>
<dbReference type="STRING" id="448386.A0A2V3J419"/>
<dbReference type="SUPFAM" id="SSF52317">
    <property type="entry name" value="Class I glutamine amidotransferase-like"/>
    <property type="match status" value="1"/>
</dbReference>
<comment type="caution">
    <text evidence="2">The sequence shown here is derived from an EMBL/GenBank/DDBJ whole genome shotgun (WGS) entry which is preliminary data.</text>
</comment>
<keyword evidence="2" id="KW-0436">Ligase</keyword>
<gene>
    <name evidence="2" type="ORF">BWQ96_01084</name>
</gene>
<evidence type="ECO:0000313" key="2">
    <source>
        <dbReference type="EMBL" id="PXF49135.1"/>
    </source>
</evidence>
<dbReference type="PIRSF" id="PIRSF016642">
    <property type="entry name" value="UCP016642"/>
    <property type="match status" value="1"/>
</dbReference>
<evidence type="ECO:0000259" key="1">
    <source>
        <dbReference type="Pfam" id="PF09825"/>
    </source>
</evidence>
<dbReference type="AlphaFoldDB" id="A0A2V3J419"/>
<protein>
    <submittedName>
        <fullName evidence="2">Biotin--protein ligase</fullName>
    </submittedName>
</protein>
<dbReference type="OrthoDB" id="10250105at2759"/>
<feature type="domain" description="Biotin-protein ligase N-terminal" evidence="1">
    <location>
        <begin position="4"/>
        <end position="224"/>
    </location>
</feature>
<name>A0A2V3J419_9FLOR</name>
<dbReference type="InterPro" id="IPR015834">
    <property type="entry name" value="UCP016642"/>
</dbReference>